<sequence length="207" mass="24222">MYRRFKDCRDDRGYGEEQVPSAKKTKADNQEVKDRNFASTKNSDRPINLADLEADPELRIPISDYNVNDRDEVRRRYLLKGPCQPKNHIFPLSKCGEKDRCINPNWFEDHPSWLEYIIEKDAAFCPFCYLCKGNVGEQDCFVRMGYSNWKKIDRFGTHAGKAGSAHNHALKKCNVLLNQKQHIATFFTKQSKKDQVEYRVTYKYAII</sequence>
<reference evidence="3" key="1">
    <citation type="submission" date="2023-02" db="EMBL/GenBank/DDBJ databases">
        <title>Genome of toxic invasive species Heracleum sosnowskyi carries increased number of genes despite the absence of recent whole-genome duplications.</title>
        <authorList>
            <person name="Schelkunov M."/>
            <person name="Shtratnikova V."/>
            <person name="Makarenko M."/>
            <person name="Klepikova A."/>
            <person name="Omelchenko D."/>
            <person name="Novikova G."/>
            <person name="Obukhova E."/>
            <person name="Bogdanov V."/>
            <person name="Penin A."/>
            <person name="Logacheva M."/>
        </authorList>
    </citation>
    <scope>NUCLEOTIDE SEQUENCE</scope>
    <source>
        <strain evidence="3">Hsosn_3</strain>
        <tissue evidence="3">Leaf</tissue>
    </source>
</reference>
<accession>A0AAD8MX82</accession>
<reference evidence="3" key="2">
    <citation type="submission" date="2023-05" db="EMBL/GenBank/DDBJ databases">
        <authorList>
            <person name="Schelkunov M.I."/>
        </authorList>
    </citation>
    <scope>NUCLEOTIDE SEQUENCE</scope>
    <source>
        <strain evidence="3">Hsosn_3</strain>
        <tissue evidence="3">Leaf</tissue>
    </source>
</reference>
<organism evidence="3 4">
    <name type="scientific">Heracleum sosnowskyi</name>
    <dbReference type="NCBI Taxonomy" id="360622"/>
    <lineage>
        <taxon>Eukaryota</taxon>
        <taxon>Viridiplantae</taxon>
        <taxon>Streptophyta</taxon>
        <taxon>Embryophyta</taxon>
        <taxon>Tracheophyta</taxon>
        <taxon>Spermatophyta</taxon>
        <taxon>Magnoliopsida</taxon>
        <taxon>eudicotyledons</taxon>
        <taxon>Gunneridae</taxon>
        <taxon>Pentapetalae</taxon>
        <taxon>asterids</taxon>
        <taxon>campanulids</taxon>
        <taxon>Apiales</taxon>
        <taxon>Apiaceae</taxon>
        <taxon>Apioideae</taxon>
        <taxon>apioid superclade</taxon>
        <taxon>Tordylieae</taxon>
        <taxon>Tordyliinae</taxon>
        <taxon>Heracleum</taxon>
    </lineage>
</organism>
<feature type="domain" description="TTF-type" evidence="2">
    <location>
        <begin position="98"/>
        <end position="189"/>
    </location>
</feature>
<comment type="caution">
    <text evidence="3">The sequence shown here is derived from an EMBL/GenBank/DDBJ whole genome shotgun (WGS) entry which is preliminary data.</text>
</comment>
<dbReference type="Proteomes" id="UP001237642">
    <property type="component" value="Unassembled WGS sequence"/>
</dbReference>
<dbReference type="InterPro" id="IPR006580">
    <property type="entry name" value="Znf_TTF"/>
</dbReference>
<evidence type="ECO:0000313" key="3">
    <source>
        <dbReference type="EMBL" id="KAK1393180.1"/>
    </source>
</evidence>
<keyword evidence="4" id="KW-1185">Reference proteome</keyword>
<feature type="region of interest" description="Disordered" evidence="1">
    <location>
        <begin position="1"/>
        <end position="48"/>
    </location>
</feature>
<proteinExistence type="predicted"/>
<feature type="compositionally biased region" description="Basic and acidic residues" evidence="1">
    <location>
        <begin position="1"/>
        <end position="15"/>
    </location>
</feature>
<evidence type="ECO:0000256" key="1">
    <source>
        <dbReference type="SAM" id="MobiDB-lite"/>
    </source>
</evidence>
<gene>
    <name evidence="3" type="ORF">POM88_012236</name>
</gene>
<feature type="compositionally biased region" description="Basic and acidic residues" evidence="1">
    <location>
        <begin position="25"/>
        <end position="36"/>
    </location>
</feature>
<evidence type="ECO:0000259" key="2">
    <source>
        <dbReference type="SMART" id="SM00597"/>
    </source>
</evidence>
<dbReference type="SMART" id="SM00597">
    <property type="entry name" value="ZnF_TTF"/>
    <property type="match status" value="1"/>
</dbReference>
<evidence type="ECO:0000313" key="4">
    <source>
        <dbReference type="Proteomes" id="UP001237642"/>
    </source>
</evidence>
<dbReference type="AlphaFoldDB" id="A0AAD8MX82"/>
<dbReference type="EMBL" id="JAUIZM010000003">
    <property type="protein sequence ID" value="KAK1393180.1"/>
    <property type="molecule type" value="Genomic_DNA"/>
</dbReference>
<dbReference type="PANTHER" id="PTHR45749:SF36">
    <property type="entry name" value="ZINC FINGER MYM-TYPE PROTEIN 1-LIKE"/>
    <property type="match status" value="1"/>
</dbReference>
<protein>
    <submittedName>
        <fullName evidence="3">Zinc finger MYM-type protein 1-like protein</fullName>
    </submittedName>
</protein>
<dbReference type="PANTHER" id="PTHR45749">
    <property type="match status" value="1"/>
</dbReference>
<name>A0AAD8MX82_9APIA</name>